<dbReference type="KEGG" id="ccin:107263938"/>
<proteinExistence type="predicted"/>
<keyword evidence="2 4" id="KW-0863">Zinc-finger</keyword>
<dbReference type="GO" id="GO:0008270">
    <property type="term" value="F:zinc ion binding"/>
    <property type="evidence" value="ECO:0007669"/>
    <property type="project" value="UniProtKB-KW"/>
</dbReference>
<dbReference type="Pfam" id="PF00096">
    <property type="entry name" value="zf-C2H2"/>
    <property type="match status" value="2"/>
</dbReference>
<dbReference type="PANTHER" id="PTHR23235">
    <property type="entry name" value="KRUEPPEL-LIKE TRANSCRIPTION FACTOR"/>
    <property type="match status" value="1"/>
</dbReference>
<dbReference type="Pfam" id="PF13913">
    <property type="entry name" value="zf-C2HC_2"/>
    <property type="match status" value="1"/>
</dbReference>
<dbReference type="SUPFAM" id="SSF57667">
    <property type="entry name" value="beta-beta-alpha zinc fingers"/>
    <property type="match status" value="2"/>
</dbReference>
<dbReference type="InterPro" id="IPR036236">
    <property type="entry name" value="Znf_C2H2_sf"/>
</dbReference>
<feature type="domain" description="C2H2-type" evidence="5">
    <location>
        <begin position="32"/>
        <end position="59"/>
    </location>
</feature>
<evidence type="ECO:0000256" key="4">
    <source>
        <dbReference type="PROSITE-ProRule" id="PRU00042"/>
    </source>
</evidence>
<keyword evidence="6" id="KW-1185">Reference proteome</keyword>
<organism evidence="6 7">
    <name type="scientific">Cephus cinctus</name>
    <name type="common">Wheat stem sawfly</name>
    <dbReference type="NCBI Taxonomy" id="211228"/>
    <lineage>
        <taxon>Eukaryota</taxon>
        <taxon>Metazoa</taxon>
        <taxon>Ecdysozoa</taxon>
        <taxon>Arthropoda</taxon>
        <taxon>Hexapoda</taxon>
        <taxon>Insecta</taxon>
        <taxon>Pterygota</taxon>
        <taxon>Neoptera</taxon>
        <taxon>Endopterygota</taxon>
        <taxon>Hymenoptera</taxon>
        <taxon>Cephoidea</taxon>
        <taxon>Cephidae</taxon>
        <taxon>Cephus</taxon>
    </lineage>
</organism>
<accession>A0AAJ7BIX2</accession>
<dbReference type="GeneID" id="107263938"/>
<dbReference type="Proteomes" id="UP000694920">
    <property type="component" value="Unplaced"/>
</dbReference>
<evidence type="ECO:0000313" key="7">
    <source>
        <dbReference type="RefSeq" id="XP_015587142.1"/>
    </source>
</evidence>
<dbReference type="FunFam" id="3.30.160.60:FF:000086">
    <property type="entry name" value="transcription factor E4F1 isoform X1"/>
    <property type="match status" value="1"/>
</dbReference>
<keyword evidence="3" id="KW-0862">Zinc</keyword>
<dbReference type="PROSITE" id="PS00028">
    <property type="entry name" value="ZINC_FINGER_C2H2_1"/>
    <property type="match status" value="1"/>
</dbReference>
<protein>
    <submittedName>
        <fullName evidence="7">Zinc finger protein 676 isoform X1</fullName>
    </submittedName>
</protein>
<evidence type="ECO:0000259" key="5">
    <source>
        <dbReference type="PROSITE" id="PS50157"/>
    </source>
</evidence>
<evidence type="ECO:0000256" key="2">
    <source>
        <dbReference type="ARBA" id="ARBA00022771"/>
    </source>
</evidence>
<evidence type="ECO:0000256" key="3">
    <source>
        <dbReference type="ARBA" id="ARBA00022833"/>
    </source>
</evidence>
<dbReference type="Gene3D" id="3.30.160.60">
    <property type="entry name" value="Classic Zinc Finger"/>
    <property type="match status" value="3"/>
</dbReference>
<dbReference type="InterPro" id="IPR013087">
    <property type="entry name" value="Znf_C2H2_type"/>
</dbReference>
<evidence type="ECO:0000313" key="6">
    <source>
        <dbReference type="Proteomes" id="UP000694920"/>
    </source>
</evidence>
<dbReference type="RefSeq" id="XP_015587142.1">
    <property type="nucleotide sequence ID" value="XM_015731656.2"/>
</dbReference>
<sequence length="180" mass="21369">MKLIQGILDLLDQSEGESCVSTRSARAFPKPYPCYQCNRSYTNKSTLNRHLREECGTLPTREEQEKCENDIFGIGLFCNDFENFYTWDTTNQTRIQEAHVEQQSPKHVKRDRNRVNYEAPFSCYKCGKKYTWTDSLTRHLREGCGILPKHRCRLCGRKFKRKDYLQRHEVTVHKFELSMM</sequence>
<reference evidence="7" key="1">
    <citation type="submission" date="2025-08" db="UniProtKB">
        <authorList>
            <consortium name="RefSeq"/>
        </authorList>
    </citation>
    <scope>IDENTIFICATION</scope>
</reference>
<keyword evidence="1" id="KW-0479">Metal-binding</keyword>
<feature type="domain" description="C2H2-type" evidence="5">
    <location>
        <begin position="150"/>
        <end position="178"/>
    </location>
</feature>
<feature type="domain" description="C2H2-type" evidence="5">
    <location>
        <begin position="121"/>
        <end position="148"/>
    </location>
</feature>
<gene>
    <name evidence="7" type="primary">LOC107263938</name>
</gene>
<dbReference type="AlphaFoldDB" id="A0AAJ7BIX2"/>
<evidence type="ECO:0000256" key="1">
    <source>
        <dbReference type="ARBA" id="ARBA00022723"/>
    </source>
</evidence>
<dbReference type="PROSITE" id="PS50157">
    <property type="entry name" value="ZINC_FINGER_C2H2_2"/>
    <property type="match status" value="3"/>
</dbReference>
<dbReference type="SMART" id="SM00355">
    <property type="entry name" value="ZnF_C2H2"/>
    <property type="match status" value="3"/>
</dbReference>
<name>A0AAJ7BIX2_CEPCN</name>